<dbReference type="RefSeq" id="WP_343789457.1">
    <property type="nucleotide sequence ID" value="NZ_BAAAEU010000007.1"/>
</dbReference>
<gene>
    <name evidence="1" type="ORF">GCM10009105_16770</name>
</gene>
<comment type="caution">
    <text evidence="1">The sequence shown here is derived from an EMBL/GenBank/DDBJ whole genome shotgun (WGS) entry which is preliminary data.</text>
</comment>
<evidence type="ECO:0000313" key="1">
    <source>
        <dbReference type="EMBL" id="GAA0713397.1"/>
    </source>
</evidence>
<proteinExistence type="predicted"/>
<accession>A0ABN1IH35</accession>
<keyword evidence="2" id="KW-1185">Reference proteome</keyword>
<dbReference type="Proteomes" id="UP001501523">
    <property type="component" value="Unassembled WGS sequence"/>
</dbReference>
<evidence type="ECO:0000313" key="2">
    <source>
        <dbReference type="Proteomes" id="UP001501523"/>
    </source>
</evidence>
<dbReference type="EMBL" id="BAAAEU010000007">
    <property type="protein sequence ID" value="GAA0713397.1"/>
    <property type="molecule type" value="Genomic_DNA"/>
</dbReference>
<sequence length="57" mass="6327">MPTPWTGLLFLHGHIADPDLAQRLAAVPAPEAPRSPWRRLLALFTWLGCGAIRAWPN</sequence>
<name>A0ABN1IH35_9GAMM</name>
<organism evidence="1 2">
    <name type="scientific">Dokdonella soli</name>
    <dbReference type="NCBI Taxonomy" id="529810"/>
    <lineage>
        <taxon>Bacteria</taxon>
        <taxon>Pseudomonadati</taxon>
        <taxon>Pseudomonadota</taxon>
        <taxon>Gammaproteobacteria</taxon>
        <taxon>Lysobacterales</taxon>
        <taxon>Rhodanobacteraceae</taxon>
        <taxon>Dokdonella</taxon>
    </lineage>
</organism>
<protein>
    <submittedName>
        <fullName evidence="1">Uncharacterized protein</fullName>
    </submittedName>
</protein>
<reference evidence="1 2" key="1">
    <citation type="journal article" date="2019" name="Int. J. Syst. Evol. Microbiol.">
        <title>The Global Catalogue of Microorganisms (GCM) 10K type strain sequencing project: providing services to taxonomists for standard genome sequencing and annotation.</title>
        <authorList>
            <consortium name="The Broad Institute Genomics Platform"/>
            <consortium name="The Broad Institute Genome Sequencing Center for Infectious Disease"/>
            <person name="Wu L."/>
            <person name="Ma J."/>
        </authorList>
    </citation>
    <scope>NUCLEOTIDE SEQUENCE [LARGE SCALE GENOMIC DNA]</scope>
    <source>
        <strain evidence="1 2">JCM 15421</strain>
    </source>
</reference>